<reference evidence="2" key="1">
    <citation type="submission" date="2020-07" db="EMBL/GenBank/DDBJ databases">
        <authorList>
            <person name="Pettersson B.M.F."/>
            <person name="Behra P.R.K."/>
            <person name="Ramesh M."/>
            <person name="Das S."/>
            <person name="Dasgupta S."/>
            <person name="Kirsebom L.A."/>
        </authorList>
    </citation>
    <scope>NUCLEOTIDE SEQUENCE</scope>
    <source>
        <strain evidence="2">DSM 44615</strain>
    </source>
</reference>
<evidence type="ECO:0000313" key="2">
    <source>
        <dbReference type="EMBL" id="MCV7171414.1"/>
    </source>
</evidence>
<feature type="region of interest" description="Disordered" evidence="1">
    <location>
        <begin position="1"/>
        <end position="27"/>
    </location>
</feature>
<dbReference type="AlphaFoldDB" id="A0A9X2YPA6"/>
<reference evidence="2" key="2">
    <citation type="journal article" date="2022" name="BMC Genomics">
        <title>Comparative genome analysis of mycobacteria focusing on tRNA and non-coding RNA.</title>
        <authorList>
            <person name="Behra P.R.K."/>
            <person name="Pettersson B.M.F."/>
            <person name="Ramesh M."/>
            <person name="Das S."/>
            <person name="Dasgupta S."/>
            <person name="Kirsebom L.A."/>
        </authorList>
    </citation>
    <scope>NUCLEOTIDE SEQUENCE</scope>
    <source>
        <strain evidence="2">DSM 44615</strain>
    </source>
</reference>
<dbReference type="Proteomes" id="UP001140293">
    <property type="component" value="Unassembled WGS sequence"/>
</dbReference>
<feature type="region of interest" description="Disordered" evidence="1">
    <location>
        <begin position="48"/>
        <end position="77"/>
    </location>
</feature>
<evidence type="ECO:0000256" key="1">
    <source>
        <dbReference type="SAM" id="MobiDB-lite"/>
    </source>
</evidence>
<dbReference type="EMBL" id="JACKSJ010000128">
    <property type="protein sequence ID" value="MCV7171414.1"/>
    <property type="molecule type" value="Genomic_DNA"/>
</dbReference>
<evidence type="ECO:0000313" key="3">
    <source>
        <dbReference type="Proteomes" id="UP001140293"/>
    </source>
</evidence>
<protein>
    <submittedName>
        <fullName evidence="2">Uncharacterized protein</fullName>
    </submittedName>
</protein>
<organism evidence="2 3">
    <name type="scientific">[Mycobacterium] manitobense</name>
    <dbReference type="NCBI Taxonomy" id="190147"/>
    <lineage>
        <taxon>Bacteria</taxon>
        <taxon>Bacillati</taxon>
        <taxon>Actinomycetota</taxon>
        <taxon>Actinomycetes</taxon>
        <taxon>Mycobacteriales</taxon>
        <taxon>Mycobacteriaceae</taxon>
        <taxon>Mycolicibacterium</taxon>
    </lineage>
</organism>
<name>A0A9X2YPA6_9MYCO</name>
<gene>
    <name evidence="2" type="ORF">H7I41_15980</name>
</gene>
<comment type="caution">
    <text evidence="2">The sequence shown here is derived from an EMBL/GenBank/DDBJ whole genome shotgun (WGS) entry which is preliminary data.</text>
</comment>
<sequence>MTTADLGARPPIGSLAGFHAGSTPLARSRPRWKPFAAISTAITGWLAGPAARPQQHRQARRESFMENAAMSREMHRL</sequence>
<accession>A0A9X2YPA6</accession>
<dbReference type="RefSeq" id="WP_264013599.1">
    <property type="nucleotide sequence ID" value="NZ_JACKSJ010000128.1"/>
</dbReference>
<keyword evidence="3" id="KW-1185">Reference proteome</keyword>
<proteinExistence type="predicted"/>